<reference evidence="3" key="2">
    <citation type="journal article" date="2020" name="Nat. Commun.">
        <title>Large-scale genome sequencing of mycorrhizal fungi provides insights into the early evolution of symbiotic traits.</title>
        <authorList>
            <person name="Miyauchi S."/>
            <person name="Kiss E."/>
            <person name="Kuo A."/>
            <person name="Drula E."/>
            <person name="Kohler A."/>
            <person name="Sanchez-Garcia M."/>
            <person name="Morin E."/>
            <person name="Andreopoulos B."/>
            <person name="Barry K.W."/>
            <person name="Bonito G."/>
            <person name="Buee M."/>
            <person name="Carver A."/>
            <person name="Chen C."/>
            <person name="Cichocki N."/>
            <person name="Clum A."/>
            <person name="Culley D."/>
            <person name="Crous P.W."/>
            <person name="Fauchery L."/>
            <person name="Girlanda M."/>
            <person name="Hayes R.D."/>
            <person name="Keri Z."/>
            <person name="LaButti K."/>
            <person name="Lipzen A."/>
            <person name="Lombard V."/>
            <person name="Magnuson J."/>
            <person name="Maillard F."/>
            <person name="Murat C."/>
            <person name="Nolan M."/>
            <person name="Ohm R.A."/>
            <person name="Pangilinan J."/>
            <person name="Pereira M.F."/>
            <person name="Perotto S."/>
            <person name="Peter M."/>
            <person name="Pfister S."/>
            <person name="Riley R."/>
            <person name="Sitrit Y."/>
            <person name="Stielow J.B."/>
            <person name="Szollosi G."/>
            <person name="Zifcakova L."/>
            <person name="Stursova M."/>
            <person name="Spatafora J.W."/>
            <person name="Tedersoo L."/>
            <person name="Vaario L.M."/>
            <person name="Yamada A."/>
            <person name="Yan M."/>
            <person name="Wang P."/>
            <person name="Xu J."/>
            <person name="Bruns T."/>
            <person name="Baldrian P."/>
            <person name="Vilgalys R."/>
            <person name="Dunand C."/>
            <person name="Henrissat B."/>
            <person name="Grigoriev I.V."/>
            <person name="Hibbett D."/>
            <person name="Nagy L.G."/>
            <person name="Martin F.M."/>
        </authorList>
    </citation>
    <scope>NUCLEOTIDE SEQUENCE</scope>
    <source>
        <strain evidence="3">Prilba</strain>
    </source>
</reference>
<feature type="domain" description="SAP" evidence="2">
    <location>
        <begin position="282"/>
        <end position="316"/>
    </location>
</feature>
<sequence length="397" mass="44973">MLCEDFIREYMNVRSTSFKESTIRTAWRKSGCWPIDQTVFKDDDYAPSISTSTSTPHVPDNFPIPLPIERIESDFYEYPPDLDKDENSDSMSISHSNLDSDDDSHDTQFESTLDATSPPLPYSGEPGTTRHCKRARTPGSAPIVPTVPRTISVTSFYSQVTLSNRPTGLRNRIHQLENNNVVLQSRVATLEAHCALARSEIQDLKQRANAKEGRTRKRQKLNVEARCLTSEEGLRLAREQQALKDAQERKKRETQEQRAAKEAERGRLRLERDWNEPFTGALTTKPKPDLQDIAHTLGLLTTGGKKDLLERITQCFDGNPNLRNTPRYEGLFNRSRGRRLQVVHDENTPDTNAQANASVPALPVLRHSSNLLPLSFDIGNFHHETASFQDYRLSGPH</sequence>
<evidence type="ECO:0000259" key="2">
    <source>
        <dbReference type="PROSITE" id="PS50800"/>
    </source>
</evidence>
<reference evidence="3" key="1">
    <citation type="submission" date="2019-10" db="EMBL/GenBank/DDBJ databases">
        <authorList>
            <consortium name="DOE Joint Genome Institute"/>
            <person name="Kuo A."/>
            <person name="Miyauchi S."/>
            <person name="Kiss E."/>
            <person name="Drula E."/>
            <person name="Kohler A."/>
            <person name="Sanchez-Garcia M."/>
            <person name="Andreopoulos B."/>
            <person name="Barry K.W."/>
            <person name="Bonito G."/>
            <person name="Buee M."/>
            <person name="Carver A."/>
            <person name="Chen C."/>
            <person name="Cichocki N."/>
            <person name="Clum A."/>
            <person name="Culley D."/>
            <person name="Crous P.W."/>
            <person name="Fauchery L."/>
            <person name="Girlanda M."/>
            <person name="Hayes R."/>
            <person name="Keri Z."/>
            <person name="LaButti K."/>
            <person name="Lipzen A."/>
            <person name="Lombard V."/>
            <person name="Magnuson J."/>
            <person name="Maillard F."/>
            <person name="Morin E."/>
            <person name="Murat C."/>
            <person name="Nolan M."/>
            <person name="Ohm R."/>
            <person name="Pangilinan J."/>
            <person name="Pereira M."/>
            <person name="Perotto S."/>
            <person name="Peter M."/>
            <person name="Riley R."/>
            <person name="Sitrit Y."/>
            <person name="Stielow B."/>
            <person name="Szollosi G."/>
            <person name="Zifcakova L."/>
            <person name="Stursova M."/>
            <person name="Spatafora J.W."/>
            <person name="Tedersoo L."/>
            <person name="Vaario L.-M."/>
            <person name="Yamada A."/>
            <person name="Yan M."/>
            <person name="Wang P."/>
            <person name="Xu J."/>
            <person name="Bruns T."/>
            <person name="Baldrian P."/>
            <person name="Vilgalys R."/>
            <person name="Henrissat B."/>
            <person name="Grigoriev I.V."/>
            <person name="Hibbett D."/>
            <person name="Nagy L.G."/>
            <person name="Martin F.M."/>
        </authorList>
    </citation>
    <scope>NUCLEOTIDE SEQUENCE</scope>
    <source>
        <strain evidence="3">Prilba</strain>
    </source>
</reference>
<feature type="region of interest" description="Disordered" evidence="1">
    <location>
        <begin position="77"/>
        <end position="145"/>
    </location>
</feature>
<gene>
    <name evidence="3" type="ORF">DFH94DRAFT_711537</name>
</gene>
<dbReference type="Proteomes" id="UP000759537">
    <property type="component" value="Unassembled WGS sequence"/>
</dbReference>
<proteinExistence type="predicted"/>
<dbReference type="PROSITE" id="PS50800">
    <property type="entry name" value="SAP"/>
    <property type="match status" value="1"/>
</dbReference>
<dbReference type="EMBL" id="WHVB01000002">
    <property type="protein sequence ID" value="KAF8486213.1"/>
    <property type="molecule type" value="Genomic_DNA"/>
</dbReference>
<feature type="region of interest" description="Disordered" evidence="1">
    <location>
        <begin position="243"/>
        <end position="267"/>
    </location>
</feature>
<organism evidence="3 4">
    <name type="scientific">Russula ochroleuca</name>
    <dbReference type="NCBI Taxonomy" id="152965"/>
    <lineage>
        <taxon>Eukaryota</taxon>
        <taxon>Fungi</taxon>
        <taxon>Dikarya</taxon>
        <taxon>Basidiomycota</taxon>
        <taxon>Agaricomycotina</taxon>
        <taxon>Agaricomycetes</taxon>
        <taxon>Russulales</taxon>
        <taxon>Russulaceae</taxon>
        <taxon>Russula</taxon>
    </lineage>
</organism>
<accession>A0A9P5TDV8</accession>
<evidence type="ECO:0000313" key="4">
    <source>
        <dbReference type="Proteomes" id="UP000759537"/>
    </source>
</evidence>
<protein>
    <recommendedName>
        <fullName evidence="2">SAP domain-containing protein</fullName>
    </recommendedName>
</protein>
<keyword evidence="4" id="KW-1185">Reference proteome</keyword>
<comment type="caution">
    <text evidence="3">The sequence shown here is derived from an EMBL/GenBank/DDBJ whole genome shotgun (WGS) entry which is preliminary data.</text>
</comment>
<dbReference type="OrthoDB" id="5569309at2759"/>
<evidence type="ECO:0000313" key="3">
    <source>
        <dbReference type="EMBL" id="KAF8486213.1"/>
    </source>
</evidence>
<dbReference type="AlphaFoldDB" id="A0A9P5TDV8"/>
<name>A0A9P5TDV8_9AGAM</name>
<dbReference type="InterPro" id="IPR003034">
    <property type="entry name" value="SAP_dom"/>
</dbReference>
<evidence type="ECO:0000256" key="1">
    <source>
        <dbReference type="SAM" id="MobiDB-lite"/>
    </source>
</evidence>